<dbReference type="GO" id="GO:0005737">
    <property type="term" value="C:cytoplasm"/>
    <property type="evidence" value="ECO:0007669"/>
    <property type="project" value="TreeGrafter"/>
</dbReference>
<keyword evidence="3" id="KW-0560">Oxidoreductase</keyword>
<dbReference type="InterPro" id="IPR028427">
    <property type="entry name" value="Met_Sox_Rdtase_MsrB"/>
</dbReference>
<gene>
    <name evidence="7" type="ORF">g.9607</name>
</gene>
<reference evidence="7" key="1">
    <citation type="submission" date="2015-08" db="EMBL/GenBank/DDBJ databases">
        <authorList>
            <person name="Babu N.S."/>
            <person name="Beckwith C.J."/>
            <person name="Beseler K.G."/>
            <person name="Brison A."/>
            <person name="Carone J.V."/>
            <person name="Caskin T.P."/>
            <person name="Diamond M."/>
            <person name="Durham M.E."/>
            <person name="Foxe J.M."/>
            <person name="Go M."/>
            <person name="Henderson B.A."/>
            <person name="Jones I.B."/>
            <person name="McGettigan J.A."/>
            <person name="Micheletti S.J."/>
            <person name="Nasrallah M.E."/>
            <person name="Ortiz D."/>
            <person name="Piller C.R."/>
            <person name="Privatt S.R."/>
            <person name="Schneider S.L."/>
            <person name="Sharp S."/>
            <person name="Smith T.C."/>
            <person name="Stanton J.D."/>
            <person name="Ullery H.E."/>
            <person name="Wilson R.J."/>
            <person name="Serrano M.G."/>
            <person name="Buck G."/>
            <person name="Lee V."/>
            <person name="Wang Y."/>
            <person name="Carvalho R."/>
            <person name="Voegtly L."/>
            <person name="Shi R."/>
            <person name="Duckworth R."/>
            <person name="Johnson A."/>
            <person name="Loviza R."/>
            <person name="Walstead R."/>
            <person name="Shah Z."/>
            <person name="Kiflezghi M."/>
            <person name="Wade K."/>
            <person name="Ball S.L."/>
            <person name="Bradley K.W."/>
            <person name="Asai D.J."/>
            <person name="Bowman C.A."/>
            <person name="Russell D.A."/>
            <person name="Pope W.H."/>
            <person name="Jacobs-Sera D."/>
            <person name="Hendrix R.W."/>
            <person name="Hatfull G.F."/>
        </authorList>
    </citation>
    <scope>NUCLEOTIDE SEQUENCE</scope>
</reference>
<evidence type="ECO:0000313" key="7">
    <source>
        <dbReference type="EMBL" id="JAT69578.1"/>
    </source>
</evidence>
<name>A0A1D1ZRJ1_AUXPR</name>
<protein>
    <recommendedName>
        <fullName evidence="2">peptide-methionine (R)-S-oxide reductase</fullName>
        <ecNumber evidence="2">1.8.4.12</ecNumber>
    </recommendedName>
</protein>
<dbReference type="PANTHER" id="PTHR10173:SF52">
    <property type="entry name" value="METHIONINE-R-SULFOXIDE REDUCTASE B1"/>
    <property type="match status" value="1"/>
</dbReference>
<dbReference type="AlphaFoldDB" id="A0A1D1ZRJ1"/>
<evidence type="ECO:0000256" key="3">
    <source>
        <dbReference type="ARBA" id="ARBA00023002"/>
    </source>
</evidence>
<dbReference type="GO" id="GO:0006979">
    <property type="term" value="P:response to oxidative stress"/>
    <property type="evidence" value="ECO:0007669"/>
    <property type="project" value="InterPro"/>
</dbReference>
<dbReference type="Pfam" id="PF01641">
    <property type="entry name" value="SelR"/>
    <property type="match status" value="1"/>
</dbReference>
<evidence type="ECO:0000256" key="2">
    <source>
        <dbReference type="ARBA" id="ARBA00012499"/>
    </source>
</evidence>
<comment type="similarity">
    <text evidence="1">Belongs to the MsrB Met sulfoxide reductase family.</text>
</comment>
<dbReference type="Gene3D" id="2.170.150.20">
    <property type="entry name" value="Peptide methionine sulfoxide reductase"/>
    <property type="match status" value="1"/>
</dbReference>
<comment type="catalytic activity">
    <reaction evidence="4">
        <text>L-methionyl-[protein] + [thioredoxin]-disulfide + H2O = L-methionyl-(R)-S-oxide-[protein] + [thioredoxin]-dithiol</text>
        <dbReference type="Rhea" id="RHEA:24164"/>
        <dbReference type="Rhea" id="RHEA-COMP:10698"/>
        <dbReference type="Rhea" id="RHEA-COMP:10700"/>
        <dbReference type="Rhea" id="RHEA-COMP:12313"/>
        <dbReference type="Rhea" id="RHEA-COMP:12314"/>
        <dbReference type="ChEBI" id="CHEBI:15377"/>
        <dbReference type="ChEBI" id="CHEBI:16044"/>
        <dbReference type="ChEBI" id="CHEBI:29950"/>
        <dbReference type="ChEBI" id="CHEBI:45764"/>
        <dbReference type="ChEBI" id="CHEBI:50058"/>
        <dbReference type="EC" id="1.8.4.12"/>
    </reaction>
</comment>
<evidence type="ECO:0000259" key="6">
    <source>
        <dbReference type="Pfam" id="PF01641"/>
    </source>
</evidence>
<proteinExistence type="inferred from homology"/>
<evidence type="ECO:0000256" key="1">
    <source>
        <dbReference type="ARBA" id="ARBA00007174"/>
    </source>
</evidence>
<dbReference type="GO" id="GO:0033743">
    <property type="term" value="F:peptide-methionine (R)-S-oxide reductase activity"/>
    <property type="evidence" value="ECO:0007669"/>
    <property type="project" value="UniProtKB-EC"/>
</dbReference>
<dbReference type="InterPro" id="IPR011057">
    <property type="entry name" value="Mss4-like_sf"/>
</dbReference>
<sequence length="251" mass="25816">MLVGRLAPIGIGIAPRPHRPAAHLAVRAWAPFTPLPPPDSISRPALAFQVRRVRCMALASGLAEPRSLVLVLRVALGVGLTYYLVSRAMGSGSSTKAHSSTSWAPSATADAPRRISKSGYDITPLTAEQREAAAAGLTPHQRDVALASGTERAFTGKTVDGTPHDSKAKGLYVSAVGGLPLFSSDTKFDSGVQTEERRFWGAGGSLPKSSTSHGEGRDGAYKSCGPKPGGAAVLSADSEPALGQTGVPVGA</sequence>
<accession>A0A1D1ZRJ1</accession>
<organism evidence="7">
    <name type="scientific">Auxenochlorella protothecoides</name>
    <name type="common">Green microalga</name>
    <name type="synonym">Chlorella protothecoides</name>
    <dbReference type="NCBI Taxonomy" id="3075"/>
    <lineage>
        <taxon>Eukaryota</taxon>
        <taxon>Viridiplantae</taxon>
        <taxon>Chlorophyta</taxon>
        <taxon>core chlorophytes</taxon>
        <taxon>Trebouxiophyceae</taxon>
        <taxon>Chlorellales</taxon>
        <taxon>Chlorellaceae</taxon>
        <taxon>Auxenochlorella</taxon>
    </lineage>
</organism>
<dbReference type="InterPro" id="IPR002579">
    <property type="entry name" value="Met_Sox_Rdtase_MsrB_dom"/>
</dbReference>
<dbReference type="EC" id="1.8.4.12" evidence="2"/>
<feature type="region of interest" description="Disordered" evidence="5">
    <location>
        <begin position="199"/>
        <end position="251"/>
    </location>
</feature>
<dbReference type="PANTHER" id="PTHR10173">
    <property type="entry name" value="METHIONINE SULFOXIDE REDUCTASE"/>
    <property type="match status" value="1"/>
</dbReference>
<dbReference type="GO" id="GO:0030091">
    <property type="term" value="P:protein repair"/>
    <property type="evidence" value="ECO:0007669"/>
    <property type="project" value="InterPro"/>
</dbReference>
<evidence type="ECO:0000256" key="5">
    <source>
        <dbReference type="SAM" id="MobiDB-lite"/>
    </source>
</evidence>
<dbReference type="SUPFAM" id="SSF51316">
    <property type="entry name" value="Mss4-like"/>
    <property type="match status" value="1"/>
</dbReference>
<feature type="domain" description="MsrB" evidence="6">
    <location>
        <begin position="137"/>
        <end position="191"/>
    </location>
</feature>
<dbReference type="EMBL" id="GDKF01009044">
    <property type="protein sequence ID" value="JAT69578.1"/>
    <property type="molecule type" value="Transcribed_RNA"/>
</dbReference>
<evidence type="ECO:0000256" key="4">
    <source>
        <dbReference type="ARBA" id="ARBA00048488"/>
    </source>
</evidence>